<evidence type="ECO:0000313" key="13">
    <source>
        <dbReference type="Proteomes" id="UP000327011"/>
    </source>
</evidence>
<dbReference type="SUPFAM" id="SSF46785">
    <property type="entry name" value="Winged helix' DNA-binding domain"/>
    <property type="match status" value="1"/>
</dbReference>
<comment type="subunit">
    <text evidence="3">Homodimer.</text>
</comment>
<protein>
    <submittedName>
        <fullName evidence="12">Transcriptional repressor</fullName>
    </submittedName>
</protein>
<feature type="binding site" evidence="11">
    <location>
        <position position="91"/>
    </location>
    <ligand>
        <name>Zn(2+)</name>
        <dbReference type="ChEBI" id="CHEBI:29105"/>
    </ligand>
</feature>
<dbReference type="InterPro" id="IPR036388">
    <property type="entry name" value="WH-like_DNA-bd_sf"/>
</dbReference>
<organism evidence="12 13">
    <name type="scientific">Microbispora cellulosiformans</name>
    <dbReference type="NCBI Taxonomy" id="2614688"/>
    <lineage>
        <taxon>Bacteria</taxon>
        <taxon>Bacillati</taxon>
        <taxon>Actinomycetota</taxon>
        <taxon>Actinomycetes</taxon>
        <taxon>Streptosporangiales</taxon>
        <taxon>Streptosporangiaceae</taxon>
        <taxon>Microbispora</taxon>
    </lineage>
</organism>
<evidence type="ECO:0000256" key="1">
    <source>
        <dbReference type="ARBA" id="ARBA00004496"/>
    </source>
</evidence>
<keyword evidence="6 11" id="KW-0479">Metal-binding</keyword>
<comment type="cofactor">
    <cofactor evidence="11">
        <name>Zn(2+)</name>
        <dbReference type="ChEBI" id="CHEBI:29105"/>
    </cofactor>
    <text evidence="11">Binds 1 zinc ion per subunit.</text>
</comment>
<evidence type="ECO:0000313" key="12">
    <source>
        <dbReference type="EMBL" id="KAA9378941.1"/>
    </source>
</evidence>
<dbReference type="GO" id="GO:0008270">
    <property type="term" value="F:zinc ion binding"/>
    <property type="evidence" value="ECO:0007669"/>
    <property type="project" value="TreeGrafter"/>
</dbReference>
<dbReference type="GO" id="GO:0045892">
    <property type="term" value="P:negative regulation of DNA-templated transcription"/>
    <property type="evidence" value="ECO:0007669"/>
    <property type="project" value="TreeGrafter"/>
</dbReference>
<dbReference type="Pfam" id="PF01475">
    <property type="entry name" value="FUR"/>
    <property type="match status" value="1"/>
</dbReference>
<feature type="binding site" evidence="11">
    <location>
        <position position="125"/>
    </location>
    <ligand>
        <name>Zn(2+)</name>
        <dbReference type="ChEBI" id="CHEBI:29105"/>
    </ligand>
</feature>
<feature type="binding site" evidence="11">
    <location>
        <position position="128"/>
    </location>
    <ligand>
        <name>Zn(2+)</name>
        <dbReference type="ChEBI" id="CHEBI:29105"/>
    </ligand>
</feature>
<dbReference type="Proteomes" id="UP000327011">
    <property type="component" value="Unassembled WGS sequence"/>
</dbReference>
<dbReference type="GO" id="GO:0005829">
    <property type="term" value="C:cytosol"/>
    <property type="evidence" value="ECO:0007669"/>
    <property type="project" value="TreeGrafter"/>
</dbReference>
<evidence type="ECO:0000256" key="5">
    <source>
        <dbReference type="ARBA" id="ARBA00022491"/>
    </source>
</evidence>
<dbReference type="InterPro" id="IPR043135">
    <property type="entry name" value="Fur_C"/>
</dbReference>
<evidence type="ECO:0000256" key="11">
    <source>
        <dbReference type="PIRSR" id="PIRSR602481-1"/>
    </source>
</evidence>
<sequence length="140" mass="15486">MDPDRRTLHGLGLVATAPRLLVLRSLRQQDRARSAGEIYAEVQNAGGKLGLTTVYRTLITLSEAKLVHTFERGGETVYRLCGEGNHRHLVCRRCGLVVEAGDLDRALHRLPAAVGFHVEEIYGVCTSCWTDETEPSTAMR</sequence>
<evidence type="ECO:0000256" key="7">
    <source>
        <dbReference type="ARBA" id="ARBA00022833"/>
    </source>
</evidence>
<dbReference type="RefSeq" id="WP_150933542.1">
    <property type="nucleotide sequence ID" value="NZ_VYTZ01000004.1"/>
</dbReference>
<comment type="similarity">
    <text evidence="2">Belongs to the Fur family.</text>
</comment>
<evidence type="ECO:0000256" key="8">
    <source>
        <dbReference type="ARBA" id="ARBA00023015"/>
    </source>
</evidence>
<dbReference type="EMBL" id="VYTZ01000004">
    <property type="protein sequence ID" value="KAA9378941.1"/>
    <property type="molecule type" value="Genomic_DNA"/>
</dbReference>
<name>A0A5J5K6R9_9ACTN</name>
<dbReference type="PANTHER" id="PTHR33202:SF2">
    <property type="entry name" value="FERRIC UPTAKE REGULATION PROTEIN"/>
    <property type="match status" value="1"/>
</dbReference>
<dbReference type="CDD" id="cd07153">
    <property type="entry name" value="Fur_like"/>
    <property type="match status" value="1"/>
</dbReference>
<reference evidence="12 13" key="1">
    <citation type="submission" date="2019-09" db="EMBL/GenBank/DDBJ databases">
        <title>Screening of Novel Bioactive Compounds from Soil-Associated.</title>
        <authorList>
            <person name="Gong X."/>
        </authorList>
    </citation>
    <scope>NUCLEOTIDE SEQUENCE [LARGE SCALE GENOMIC DNA]</scope>
    <source>
        <strain evidence="12 13">Gxj-6</strain>
    </source>
</reference>
<keyword evidence="8" id="KW-0805">Transcription regulation</keyword>
<comment type="subcellular location">
    <subcellularLocation>
        <location evidence="1">Cytoplasm</location>
    </subcellularLocation>
</comment>
<evidence type="ECO:0000256" key="9">
    <source>
        <dbReference type="ARBA" id="ARBA00023125"/>
    </source>
</evidence>
<dbReference type="PANTHER" id="PTHR33202">
    <property type="entry name" value="ZINC UPTAKE REGULATION PROTEIN"/>
    <property type="match status" value="1"/>
</dbReference>
<keyword evidence="13" id="KW-1185">Reference proteome</keyword>
<keyword evidence="9" id="KW-0238">DNA-binding</keyword>
<dbReference type="AlphaFoldDB" id="A0A5J5K6R9"/>
<keyword evidence="10" id="KW-0804">Transcription</keyword>
<evidence type="ECO:0000256" key="6">
    <source>
        <dbReference type="ARBA" id="ARBA00022723"/>
    </source>
</evidence>
<evidence type="ECO:0000256" key="10">
    <source>
        <dbReference type="ARBA" id="ARBA00023163"/>
    </source>
</evidence>
<dbReference type="Gene3D" id="1.10.10.10">
    <property type="entry name" value="Winged helix-like DNA-binding domain superfamily/Winged helix DNA-binding domain"/>
    <property type="match status" value="1"/>
</dbReference>
<dbReference type="Gene3D" id="3.30.1490.190">
    <property type="match status" value="1"/>
</dbReference>
<dbReference type="GO" id="GO:0000976">
    <property type="term" value="F:transcription cis-regulatory region binding"/>
    <property type="evidence" value="ECO:0007669"/>
    <property type="project" value="TreeGrafter"/>
</dbReference>
<dbReference type="InterPro" id="IPR036390">
    <property type="entry name" value="WH_DNA-bd_sf"/>
</dbReference>
<evidence type="ECO:0000256" key="3">
    <source>
        <dbReference type="ARBA" id="ARBA00011738"/>
    </source>
</evidence>
<accession>A0A5J5K6R9</accession>
<gene>
    <name evidence="12" type="ORF">F5972_11950</name>
</gene>
<proteinExistence type="inferred from homology"/>
<comment type="caution">
    <text evidence="12">The sequence shown here is derived from an EMBL/GenBank/DDBJ whole genome shotgun (WGS) entry which is preliminary data.</text>
</comment>
<dbReference type="InterPro" id="IPR002481">
    <property type="entry name" value="FUR"/>
</dbReference>
<keyword evidence="4" id="KW-0963">Cytoplasm</keyword>
<dbReference type="GO" id="GO:0003700">
    <property type="term" value="F:DNA-binding transcription factor activity"/>
    <property type="evidence" value="ECO:0007669"/>
    <property type="project" value="InterPro"/>
</dbReference>
<keyword evidence="5" id="KW-0678">Repressor</keyword>
<dbReference type="GO" id="GO:1900376">
    <property type="term" value="P:regulation of secondary metabolite biosynthetic process"/>
    <property type="evidence" value="ECO:0007669"/>
    <property type="project" value="TreeGrafter"/>
</dbReference>
<feature type="binding site" evidence="11">
    <location>
        <position position="94"/>
    </location>
    <ligand>
        <name>Zn(2+)</name>
        <dbReference type="ChEBI" id="CHEBI:29105"/>
    </ligand>
</feature>
<evidence type="ECO:0000256" key="2">
    <source>
        <dbReference type="ARBA" id="ARBA00007957"/>
    </source>
</evidence>
<evidence type="ECO:0000256" key="4">
    <source>
        <dbReference type="ARBA" id="ARBA00022490"/>
    </source>
</evidence>
<keyword evidence="7 11" id="KW-0862">Zinc</keyword>